<dbReference type="PROSITE" id="PS50994">
    <property type="entry name" value="INTEGRASE"/>
    <property type="match status" value="1"/>
</dbReference>
<dbReference type="GO" id="GO:0003676">
    <property type="term" value="F:nucleic acid binding"/>
    <property type="evidence" value="ECO:0007669"/>
    <property type="project" value="InterPro"/>
</dbReference>
<sequence length="277" mass="32245">MAHWFRETFSVNCARACRLAQFSRASWYRRSRAKDQTALRVRIRDLAHARPRFGYQRIWVLLRREGWAINRKRVRRLYRLDGLQLRMRVRRRKHIALHRGPAPVPGGPQERWSMDFVHDTLADGRPFRILTVVDNWSRHSPVLEAGVRMSGRSVAAALDRVLGDGPGPRSITVDHGTEFQSRALEDWAYRRGVQLDFIRPGKPVENAFIESFNGRLRDECLNVHQFASLAEAQRIIDMWRVDYNQRRPHSSLGHLTPEEFVQQRQVSMGAEEAVCSS</sequence>
<dbReference type="NCBIfam" id="NF033516">
    <property type="entry name" value="transpos_IS3"/>
    <property type="match status" value="1"/>
</dbReference>
<organism evidence="2 3">
    <name type="scientific">Nitrospira moscoviensis</name>
    <dbReference type="NCBI Taxonomy" id="42253"/>
    <lineage>
        <taxon>Bacteria</taxon>
        <taxon>Pseudomonadati</taxon>
        <taxon>Nitrospirota</taxon>
        <taxon>Nitrospiria</taxon>
        <taxon>Nitrospirales</taxon>
        <taxon>Nitrospiraceae</taxon>
        <taxon>Nitrospira</taxon>
    </lineage>
</organism>
<dbReference type="Proteomes" id="UP000069205">
    <property type="component" value="Chromosome"/>
</dbReference>
<name>A0A0K2GBP5_NITMO</name>
<dbReference type="PANTHER" id="PTHR47515">
    <property type="entry name" value="LOW CALCIUM RESPONSE LOCUS PROTEIN T"/>
    <property type="match status" value="1"/>
</dbReference>
<dbReference type="InterPro" id="IPR048020">
    <property type="entry name" value="Transpos_IS3"/>
</dbReference>
<dbReference type="Pfam" id="PF13276">
    <property type="entry name" value="HTH_21"/>
    <property type="match status" value="1"/>
</dbReference>
<gene>
    <name evidence="2" type="ORF">NITMOv2_1969</name>
</gene>
<reference evidence="2 3" key="1">
    <citation type="journal article" date="2015" name="Proc. Natl. Acad. Sci. U.S.A.">
        <title>Expanded metabolic versatility of ubiquitous nitrite-oxidizing bacteria from the genus Nitrospira.</title>
        <authorList>
            <person name="Koch H."/>
            <person name="Lucker S."/>
            <person name="Albertsen M."/>
            <person name="Kitzinger K."/>
            <person name="Herbold C."/>
            <person name="Spieck E."/>
            <person name="Nielsen P.H."/>
            <person name="Wagner M."/>
            <person name="Daims H."/>
        </authorList>
    </citation>
    <scope>NUCLEOTIDE SEQUENCE [LARGE SCALE GENOMIC DNA]</scope>
    <source>
        <strain evidence="2 3">NSP M-1</strain>
    </source>
</reference>
<dbReference type="STRING" id="42253.NITMOv2_1969"/>
<keyword evidence="3" id="KW-1185">Reference proteome</keyword>
<dbReference type="SUPFAM" id="SSF53098">
    <property type="entry name" value="Ribonuclease H-like"/>
    <property type="match status" value="1"/>
</dbReference>
<dbReference type="InterPro" id="IPR025948">
    <property type="entry name" value="HTH-like_dom"/>
</dbReference>
<proteinExistence type="predicted"/>
<evidence type="ECO:0000313" key="3">
    <source>
        <dbReference type="Proteomes" id="UP000069205"/>
    </source>
</evidence>
<dbReference type="InterPro" id="IPR001584">
    <property type="entry name" value="Integrase_cat-core"/>
</dbReference>
<dbReference type="PATRIC" id="fig|42253.5.peg.1939"/>
<dbReference type="Pfam" id="PF13683">
    <property type="entry name" value="rve_3"/>
    <property type="match status" value="1"/>
</dbReference>
<dbReference type="Gene3D" id="3.30.420.10">
    <property type="entry name" value="Ribonuclease H-like superfamily/Ribonuclease H"/>
    <property type="match status" value="1"/>
</dbReference>
<feature type="domain" description="Integrase catalytic" evidence="1">
    <location>
        <begin position="99"/>
        <end position="265"/>
    </location>
</feature>
<dbReference type="InterPro" id="IPR012337">
    <property type="entry name" value="RNaseH-like_sf"/>
</dbReference>
<accession>A0A0K2GBP5</accession>
<dbReference type="InterPro" id="IPR036397">
    <property type="entry name" value="RNaseH_sf"/>
</dbReference>
<dbReference type="AlphaFoldDB" id="A0A0K2GBP5"/>
<dbReference type="GO" id="GO:0015074">
    <property type="term" value="P:DNA integration"/>
    <property type="evidence" value="ECO:0007669"/>
    <property type="project" value="InterPro"/>
</dbReference>
<dbReference type="EMBL" id="CP011801">
    <property type="protein sequence ID" value="ALA58386.1"/>
    <property type="molecule type" value="Genomic_DNA"/>
</dbReference>
<evidence type="ECO:0000313" key="2">
    <source>
        <dbReference type="EMBL" id="ALA58386.1"/>
    </source>
</evidence>
<protein>
    <recommendedName>
        <fullName evidence="1">Integrase catalytic domain-containing protein</fullName>
    </recommendedName>
</protein>
<dbReference type="PANTHER" id="PTHR47515:SF1">
    <property type="entry name" value="BLR2054 PROTEIN"/>
    <property type="match status" value="1"/>
</dbReference>
<evidence type="ECO:0000259" key="1">
    <source>
        <dbReference type="PROSITE" id="PS50994"/>
    </source>
</evidence>
<dbReference type="KEGG" id="nmv:NITMOv2_1969"/>